<evidence type="ECO:0000256" key="4">
    <source>
        <dbReference type="ARBA" id="ARBA00022679"/>
    </source>
</evidence>
<dbReference type="InterPro" id="IPR050596">
    <property type="entry name" value="AspAT/PAT-like"/>
</dbReference>
<dbReference type="InterPro" id="IPR004839">
    <property type="entry name" value="Aminotransferase_I/II_large"/>
</dbReference>
<gene>
    <name evidence="8" type="ORF">SAMN05216554_4244</name>
</gene>
<sequence length="399" mass="42484">MTDHPRISHRIASIAESATLKVDAKAKALQAAGRPVVSYAAGEPDFPTPEHIVEAAAAAVHDPKNYRYTPAAGLPELREAIAAKTLRDSGLEVSPAQVIVTNGGKQAVYEAFATLLDPGDEVLVPTPFWTTYPEAIALAGGVPVQVFAGSDQDYLVTVEQLEAARTERTKVLLFVSPSNPTGAVYSPEQTKAIGEWAEEHGLWVVSDEIYQNLVYDGLTAVSIVDAVPALADRTLLVNGVAKTYAMTGWRVGWMVGPLDAIKAASNLQSHMTSNVANVSQRAAIAALTGPQDTVDVMRATYDRRRKLIVEGLNRIDGVHTPLPEGAFYVYPDVTGLLGRTWGGVTPTSSLELADLILDQVEVATVPGEAFGPSGFLRLSYALGDDALAEGVARLQKLFA</sequence>
<dbReference type="Proteomes" id="UP000198891">
    <property type="component" value="Unassembled WGS sequence"/>
</dbReference>
<dbReference type="EMBL" id="FNPZ01000006">
    <property type="protein sequence ID" value="SDZ50294.1"/>
    <property type="molecule type" value="Genomic_DNA"/>
</dbReference>
<dbReference type="Gene3D" id="3.90.1150.10">
    <property type="entry name" value="Aspartate Aminotransferase, domain 1"/>
    <property type="match status" value="1"/>
</dbReference>
<dbReference type="PANTHER" id="PTHR46383">
    <property type="entry name" value="ASPARTATE AMINOTRANSFERASE"/>
    <property type="match status" value="1"/>
</dbReference>
<organism evidence="8 9">
    <name type="scientific">Herbiconiux ginsengi</name>
    <dbReference type="NCBI Taxonomy" id="381665"/>
    <lineage>
        <taxon>Bacteria</taxon>
        <taxon>Bacillati</taxon>
        <taxon>Actinomycetota</taxon>
        <taxon>Actinomycetes</taxon>
        <taxon>Micrococcales</taxon>
        <taxon>Microbacteriaceae</taxon>
        <taxon>Herbiconiux</taxon>
    </lineage>
</organism>
<evidence type="ECO:0000313" key="9">
    <source>
        <dbReference type="Proteomes" id="UP000198891"/>
    </source>
</evidence>
<keyword evidence="9" id="KW-1185">Reference proteome</keyword>
<dbReference type="PANTHER" id="PTHR46383:SF1">
    <property type="entry name" value="ASPARTATE AMINOTRANSFERASE"/>
    <property type="match status" value="1"/>
</dbReference>
<feature type="domain" description="Aminotransferase class I/classII large" evidence="7">
    <location>
        <begin position="36"/>
        <end position="389"/>
    </location>
</feature>
<dbReference type="AlphaFoldDB" id="A0A1H3TJ67"/>
<evidence type="ECO:0000256" key="6">
    <source>
        <dbReference type="RuleBase" id="RU000481"/>
    </source>
</evidence>
<keyword evidence="3 6" id="KW-0032">Aminotransferase</keyword>
<dbReference type="InterPro" id="IPR004838">
    <property type="entry name" value="NHTrfase_class1_PyrdxlP-BS"/>
</dbReference>
<dbReference type="InterPro" id="IPR015424">
    <property type="entry name" value="PyrdxlP-dep_Trfase"/>
</dbReference>
<dbReference type="InterPro" id="IPR015422">
    <property type="entry name" value="PyrdxlP-dep_Trfase_small"/>
</dbReference>
<dbReference type="GO" id="GO:0008483">
    <property type="term" value="F:transaminase activity"/>
    <property type="evidence" value="ECO:0007669"/>
    <property type="project" value="UniProtKB-KW"/>
</dbReference>
<name>A0A1H3TJ67_9MICO</name>
<dbReference type="PROSITE" id="PS00105">
    <property type="entry name" value="AA_TRANSFER_CLASS_1"/>
    <property type="match status" value="1"/>
</dbReference>
<dbReference type="CDD" id="cd00609">
    <property type="entry name" value="AAT_like"/>
    <property type="match status" value="1"/>
</dbReference>
<accession>A0A1H3TJ67</accession>
<protein>
    <recommendedName>
        <fullName evidence="6">Aminotransferase</fullName>
        <ecNumber evidence="6">2.6.1.-</ecNumber>
    </recommendedName>
</protein>
<dbReference type="OrthoDB" id="9763453at2"/>
<dbReference type="STRING" id="381665.SAMN05216554_4244"/>
<dbReference type="InterPro" id="IPR015421">
    <property type="entry name" value="PyrdxlP-dep_Trfase_major"/>
</dbReference>
<evidence type="ECO:0000259" key="7">
    <source>
        <dbReference type="Pfam" id="PF00155"/>
    </source>
</evidence>
<dbReference type="Gene3D" id="3.40.640.10">
    <property type="entry name" value="Type I PLP-dependent aspartate aminotransferase-like (Major domain)"/>
    <property type="match status" value="1"/>
</dbReference>
<reference evidence="8 9" key="1">
    <citation type="submission" date="2016-10" db="EMBL/GenBank/DDBJ databases">
        <authorList>
            <person name="de Groot N.N."/>
        </authorList>
    </citation>
    <scope>NUCLEOTIDE SEQUENCE [LARGE SCALE GENOMIC DNA]</scope>
    <source>
        <strain evidence="8 9">CGMCC 4.3491</strain>
    </source>
</reference>
<dbReference type="EC" id="2.6.1.-" evidence="6"/>
<comment type="similarity">
    <text evidence="2 6">Belongs to the class-I pyridoxal-phosphate-dependent aminotransferase family.</text>
</comment>
<evidence type="ECO:0000256" key="2">
    <source>
        <dbReference type="ARBA" id="ARBA00007441"/>
    </source>
</evidence>
<evidence type="ECO:0000256" key="5">
    <source>
        <dbReference type="ARBA" id="ARBA00022898"/>
    </source>
</evidence>
<comment type="cofactor">
    <cofactor evidence="1 6">
        <name>pyridoxal 5'-phosphate</name>
        <dbReference type="ChEBI" id="CHEBI:597326"/>
    </cofactor>
</comment>
<dbReference type="GO" id="GO:0006520">
    <property type="term" value="P:amino acid metabolic process"/>
    <property type="evidence" value="ECO:0007669"/>
    <property type="project" value="InterPro"/>
</dbReference>
<keyword evidence="4 6" id="KW-0808">Transferase</keyword>
<dbReference type="FunFam" id="3.40.640.10:FF:000033">
    <property type="entry name" value="Aspartate aminotransferase"/>
    <property type="match status" value="1"/>
</dbReference>
<dbReference type="SUPFAM" id="SSF53383">
    <property type="entry name" value="PLP-dependent transferases"/>
    <property type="match status" value="1"/>
</dbReference>
<evidence type="ECO:0000256" key="3">
    <source>
        <dbReference type="ARBA" id="ARBA00022576"/>
    </source>
</evidence>
<dbReference type="RefSeq" id="WP_092557609.1">
    <property type="nucleotide sequence ID" value="NZ_FNPZ01000006.1"/>
</dbReference>
<keyword evidence="5" id="KW-0663">Pyridoxal phosphate</keyword>
<dbReference type="Pfam" id="PF00155">
    <property type="entry name" value="Aminotran_1_2"/>
    <property type="match status" value="1"/>
</dbReference>
<proteinExistence type="inferred from homology"/>
<evidence type="ECO:0000313" key="8">
    <source>
        <dbReference type="EMBL" id="SDZ50294.1"/>
    </source>
</evidence>
<dbReference type="GO" id="GO:0030170">
    <property type="term" value="F:pyridoxal phosphate binding"/>
    <property type="evidence" value="ECO:0007669"/>
    <property type="project" value="InterPro"/>
</dbReference>
<evidence type="ECO:0000256" key="1">
    <source>
        <dbReference type="ARBA" id="ARBA00001933"/>
    </source>
</evidence>